<dbReference type="PANTHER" id="PTHR43713:SF3">
    <property type="entry name" value="GLUTAMATE-1-SEMIALDEHYDE 2,1-AMINOMUTASE 1, CHLOROPLASTIC-RELATED"/>
    <property type="match status" value="1"/>
</dbReference>
<comment type="caution">
    <text evidence="4">The sequence shown here is derived from an EMBL/GenBank/DDBJ whole genome shotgun (WGS) entry which is preliminary data.</text>
</comment>
<name>A0A9X5I7V1_9CYAN</name>
<sequence>MKTTALENQSRQQTYLEQFIMRYTERTKTSKQLAQTYRPFLADERGTEDFSFPFKEMTYPIASKRAAGSRMWDVDGNEYIDLVMGLGVNLFGYNPPFIQAALTEQLEQGIQLGSQLEFVGEVAELFCELTRMERVAFSNTGTEAIMTAIRLARTVTGRNKVAIFSHSYHGHSDQTLVQAETVDDNLHSVPIYPGIPPSAAEDILVLDFMHPRSLDEIAARRQELAAVLVSPIQRQRPDRDPRMFLHQLRQLTAESGIALIFDEVVTGFRLHPGGAQAFFDVAADLAVYGKIVGGGMPIGAVAGKATYMDRIDGGMWNYGDASYPQANQTLFAGTFRKHPLAIAAARAVLQYLKSQGSTLQEQLAHRTSQFIAELNAYFATKAVPLRMANFSSIIGPATSGISASFESLMLLNYNLIDRGVLLLPGGGGYLSAAHTDEDIVRIVQVFKDSVEELQNLGLLLQ</sequence>
<dbReference type="InterPro" id="IPR015421">
    <property type="entry name" value="PyrdxlP-dep_Trfase_major"/>
</dbReference>
<dbReference type="GO" id="GO:0008483">
    <property type="term" value="F:transaminase activity"/>
    <property type="evidence" value="ECO:0007669"/>
    <property type="project" value="UniProtKB-KW"/>
</dbReference>
<dbReference type="InterPro" id="IPR015422">
    <property type="entry name" value="PyrdxlP-dep_Trfase_small"/>
</dbReference>
<keyword evidence="4" id="KW-0808">Transferase</keyword>
<evidence type="ECO:0000256" key="1">
    <source>
        <dbReference type="ARBA" id="ARBA00001933"/>
    </source>
</evidence>
<protein>
    <submittedName>
        <fullName evidence="4">Aminotransferase class III-fold pyridoxal phosphate-dependent enzyme</fullName>
    </submittedName>
</protein>
<reference evidence="4 5" key="1">
    <citation type="journal article" date="2015" name="Genome Announc.">
        <title>Draft Genome Sequence of the Terrestrial Cyanobacterium Scytonema millei VB511283, Isolated from Eastern India.</title>
        <authorList>
            <person name="Sen D."/>
            <person name="Chandrababunaidu M.M."/>
            <person name="Singh D."/>
            <person name="Sanghi N."/>
            <person name="Ghorai A."/>
            <person name="Mishra G.P."/>
            <person name="Madduluri M."/>
            <person name="Adhikary S.P."/>
            <person name="Tripathy S."/>
        </authorList>
    </citation>
    <scope>NUCLEOTIDE SEQUENCE [LARGE SCALE GENOMIC DNA]</scope>
    <source>
        <strain evidence="4 5">VB511283</strain>
    </source>
</reference>
<keyword evidence="5" id="KW-1185">Reference proteome</keyword>
<evidence type="ECO:0000313" key="5">
    <source>
        <dbReference type="Proteomes" id="UP000031532"/>
    </source>
</evidence>
<evidence type="ECO:0000256" key="2">
    <source>
        <dbReference type="ARBA" id="ARBA00022898"/>
    </source>
</evidence>
<dbReference type="PANTHER" id="PTHR43713">
    <property type="entry name" value="GLUTAMATE-1-SEMIALDEHYDE 2,1-AMINOMUTASE"/>
    <property type="match status" value="1"/>
</dbReference>
<proteinExistence type="inferred from homology"/>
<evidence type="ECO:0000256" key="3">
    <source>
        <dbReference type="RuleBase" id="RU003560"/>
    </source>
</evidence>
<dbReference type="InterPro" id="IPR005814">
    <property type="entry name" value="Aminotrans_3"/>
</dbReference>
<dbReference type="Gene3D" id="3.90.1150.10">
    <property type="entry name" value="Aspartate Aminotransferase, domain 1"/>
    <property type="match status" value="1"/>
</dbReference>
<dbReference type="InterPro" id="IPR015424">
    <property type="entry name" value="PyrdxlP-dep_Trfase"/>
</dbReference>
<dbReference type="InterPro" id="IPR049704">
    <property type="entry name" value="Aminotrans_3_PPA_site"/>
</dbReference>
<dbReference type="Pfam" id="PF00202">
    <property type="entry name" value="Aminotran_3"/>
    <property type="match status" value="1"/>
</dbReference>
<organism evidence="4 5">
    <name type="scientific">Scytonema millei VB511283</name>
    <dbReference type="NCBI Taxonomy" id="1245923"/>
    <lineage>
        <taxon>Bacteria</taxon>
        <taxon>Bacillati</taxon>
        <taxon>Cyanobacteriota</taxon>
        <taxon>Cyanophyceae</taxon>
        <taxon>Nostocales</taxon>
        <taxon>Scytonemataceae</taxon>
        <taxon>Scytonema</taxon>
    </lineage>
</organism>
<dbReference type="GO" id="GO:0030170">
    <property type="term" value="F:pyridoxal phosphate binding"/>
    <property type="evidence" value="ECO:0007669"/>
    <property type="project" value="InterPro"/>
</dbReference>
<dbReference type="Gene3D" id="3.40.640.10">
    <property type="entry name" value="Type I PLP-dependent aspartate aminotransferase-like (Major domain)"/>
    <property type="match status" value="1"/>
</dbReference>
<dbReference type="EMBL" id="JTJC03000013">
    <property type="protein sequence ID" value="NHC37934.1"/>
    <property type="molecule type" value="Genomic_DNA"/>
</dbReference>
<accession>A0A9X5I7V1</accession>
<keyword evidence="2 3" id="KW-0663">Pyridoxal phosphate</keyword>
<dbReference type="OrthoDB" id="9807885at2"/>
<dbReference type="Proteomes" id="UP000031532">
    <property type="component" value="Unassembled WGS sequence"/>
</dbReference>
<dbReference type="PROSITE" id="PS00600">
    <property type="entry name" value="AA_TRANSFER_CLASS_3"/>
    <property type="match status" value="1"/>
</dbReference>
<dbReference type="AlphaFoldDB" id="A0A9X5I7V1"/>
<dbReference type="SUPFAM" id="SSF53383">
    <property type="entry name" value="PLP-dependent transferases"/>
    <property type="match status" value="1"/>
</dbReference>
<comment type="similarity">
    <text evidence="3">Belongs to the class-III pyridoxal-phosphate-dependent aminotransferase family.</text>
</comment>
<keyword evidence="4" id="KW-0032">Aminotransferase</keyword>
<comment type="cofactor">
    <cofactor evidence="1">
        <name>pyridoxal 5'-phosphate</name>
        <dbReference type="ChEBI" id="CHEBI:597326"/>
    </cofactor>
</comment>
<dbReference type="RefSeq" id="WP_039716920.1">
    <property type="nucleotide sequence ID" value="NZ_JTJC03000013.1"/>
</dbReference>
<evidence type="ECO:0000313" key="4">
    <source>
        <dbReference type="EMBL" id="NHC37934.1"/>
    </source>
</evidence>
<gene>
    <name evidence="4" type="ORF">QH73_0025470</name>
</gene>